<feature type="transmembrane region" description="Helical" evidence="2">
    <location>
        <begin position="543"/>
        <end position="561"/>
    </location>
</feature>
<dbReference type="Proteomes" id="UP001595921">
    <property type="component" value="Unassembled WGS sequence"/>
</dbReference>
<feature type="region of interest" description="Disordered" evidence="1">
    <location>
        <begin position="567"/>
        <end position="590"/>
    </location>
</feature>
<keyword evidence="2" id="KW-1133">Transmembrane helix</keyword>
<evidence type="ECO:0000256" key="2">
    <source>
        <dbReference type="SAM" id="Phobius"/>
    </source>
</evidence>
<dbReference type="InterPro" id="IPR013783">
    <property type="entry name" value="Ig-like_fold"/>
</dbReference>
<dbReference type="InterPro" id="IPR018905">
    <property type="entry name" value="A-galactase_NEW3"/>
</dbReference>
<keyword evidence="2" id="KW-0812">Transmembrane</keyword>
<keyword evidence="5" id="KW-1185">Reference proteome</keyword>
<comment type="caution">
    <text evidence="4">The sequence shown here is derived from an EMBL/GenBank/DDBJ whole genome shotgun (WGS) entry which is preliminary data.</text>
</comment>
<gene>
    <name evidence="4" type="ORF">ACFO0N_08140</name>
</gene>
<sequence length="590" mass="62140">MSQTVSPYAVLLVALLLTAGSVPLSTPAVADDRVAVNGEPNLFAYLPYNVLVPGEETTVVVEVLNSGDIDDVSTNASAEISSNTRRQFEERVTTAKQVRVALLERDDVPVDVRTGTVPLGDIPDGEVRRAEFTVSVPEDARPGTYELPFRYVMTYDEEIAANGTVLDDSFVLRTVPLVVEVEPQARFGVVAAGADVQPGGTGTVTLDVTNRGSEVARDATLRVRADGGDLSLVGGDGDAGGNGAGGDGVDGRFLGTLRPGDRAAVTYRVALADDARPGSYPLEAVVVYTDEDGDRVESAPIGVGVVPGTEQRFTLSDVFATLRAGEEGEIRGTLTNNGPTDAVDAVVRLSVGSESLVPQETEFALGTLGADEFREFAFPVDTRDGADPGPRQVTFVVVYRDADADRRTSEELDAVAFVGDRRDAFIVTPVNATVEAGGEAEVVLAVTNNDDEAVRNVNAKLFASDPLSVTDDSAFVDSLEPGETATVAFTVSAAGDAVAKQYPVTVDFLYDTPDGETKLSETFQVGVTVVEPERRGFLPSPTLLGGLGLGLLLLLVLLLFLRRRRRGRGKEGDGGDDEPTGFPGSDPDVA</sequence>
<evidence type="ECO:0000256" key="1">
    <source>
        <dbReference type="SAM" id="MobiDB-lite"/>
    </source>
</evidence>
<protein>
    <submittedName>
        <fullName evidence="4">COG1361 S-layer family protein</fullName>
    </submittedName>
</protein>
<keyword evidence="2" id="KW-0472">Membrane</keyword>
<reference evidence="4 5" key="1">
    <citation type="journal article" date="2019" name="Int. J. Syst. Evol. Microbiol.">
        <title>The Global Catalogue of Microorganisms (GCM) 10K type strain sequencing project: providing services to taxonomists for standard genome sequencing and annotation.</title>
        <authorList>
            <consortium name="The Broad Institute Genomics Platform"/>
            <consortium name="The Broad Institute Genome Sequencing Center for Infectious Disease"/>
            <person name="Wu L."/>
            <person name="Ma J."/>
        </authorList>
    </citation>
    <scope>NUCLEOTIDE SEQUENCE [LARGE SCALE GENOMIC DNA]</scope>
    <source>
        <strain evidence="4 5">CGMCC 1.12553</strain>
    </source>
</reference>
<dbReference type="EMBL" id="JBHSDS010000005">
    <property type="protein sequence ID" value="MFC4357918.1"/>
    <property type="molecule type" value="Genomic_DNA"/>
</dbReference>
<name>A0ABD5PB34_9EURY</name>
<dbReference type="PANTHER" id="PTHR35902:SF3">
    <property type="entry name" value="NPCBM-ASSOCIATED, NEW3 DOMAIN OF ALPHA-GALACTOSIDASE"/>
    <property type="match status" value="1"/>
</dbReference>
<dbReference type="Pfam" id="PF10633">
    <property type="entry name" value="NPCBM_assoc"/>
    <property type="match status" value="1"/>
</dbReference>
<organism evidence="4 5">
    <name type="scientific">Halobium salinum</name>
    <dbReference type="NCBI Taxonomy" id="1364940"/>
    <lineage>
        <taxon>Archaea</taxon>
        <taxon>Methanobacteriati</taxon>
        <taxon>Methanobacteriota</taxon>
        <taxon>Stenosarchaea group</taxon>
        <taxon>Halobacteria</taxon>
        <taxon>Halobacteriales</taxon>
        <taxon>Haloferacaceae</taxon>
        <taxon>Halobium</taxon>
    </lineage>
</organism>
<dbReference type="PANTHER" id="PTHR35902">
    <property type="entry name" value="S-LAYER DOMAIN-LIKE PROTEIN-RELATED"/>
    <property type="match status" value="1"/>
</dbReference>
<evidence type="ECO:0000259" key="3">
    <source>
        <dbReference type="Pfam" id="PF10633"/>
    </source>
</evidence>
<evidence type="ECO:0000313" key="4">
    <source>
        <dbReference type="EMBL" id="MFC4357918.1"/>
    </source>
</evidence>
<dbReference type="AlphaFoldDB" id="A0ABD5PB34"/>
<dbReference type="Gene3D" id="2.60.40.10">
    <property type="entry name" value="Immunoglobulins"/>
    <property type="match status" value="2"/>
</dbReference>
<proteinExistence type="predicted"/>
<feature type="domain" description="Alpha-galactosidase NEW3" evidence="3">
    <location>
        <begin position="434"/>
        <end position="506"/>
    </location>
</feature>
<dbReference type="RefSeq" id="WP_267624648.1">
    <property type="nucleotide sequence ID" value="NZ_JAODIW010000009.1"/>
</dbReference>
<accession>A0ABD5PB34</accession>
<evidence type="ECO:0000313" key="5">
    <source>
        <dbReference type="Proteomes" id="UP001595921"/>
    </source>
</evidence>